<evidence type="ECO:0008006" key="2">
    <source>
        <dbReference type="Google" id="ProtNLM"/>
    </source>
</evidence>
<dbReference type="Pfam" id="PF04947">
    <property type="entry name" value="Pox_VLTF3"/>
    <property type="match status" value="1"/>
</dbReference>
<dbReference type="GO" id="GO:0046782">
    <property type="term" value="P:regulation of viral transcription"/>
    <property type="evidence" value="ECO:0007669"/>
    <property type="project" value="InterPro"/>
</dbReference>
<proteinExistence type="predicted"/>
<organism evidence="1">
    <name type="scientific">viral metagenome</name>
    <dbReference type="NCBI Taxonomy" id="1070528"/>
    <lineage>
        <taxon>unclassified sequences</taxon>
        <taxon>metagenomes</taxon>
        <taxon>organismal metagenomes</taxon>
    </lineage>
</organism>
<dbReference type="AlphaFoldDB" id="A0A6C0ID29"/>
<sequence length="387" mass="46066">MNTLDILSIHNTLVRKFQQIEIPSSSFPTTDPAEEYQKWKELYDSLQSKHASKNVVQDIKHKMDTLEKQRQDKPDRTFYFYLLRAIPLLDQYFLLKKSQNKIQFVSSKAEESQLNVGEKMEDIVREYMSIVESYFPQEYTWGQWEEAKEVPTAKPFSNKLKCTLCYSDQESFFIHDNHFVCEKCGFVATAAMHSSISFKDIDRVNISSKYTYDRRTHFRDCINQFQGKQNASIDPKVLEDLIEQLVLHGLLEENYKEMPKSTAFQNISKEQILIFLKETGHTKHYEDVVLIYHQLTDKPAPDISHLENDLLRDFDLLTDLYDKRFKHTERKNFINTQYVLFQLLRRHKYPCKKEDFNILKTIDRKYYHDTICADLFMTLGWNFQALF</sequence>
<protein>
    <recommendedName>
        <fullName evidence="2">TFIIB-type domain-containing protein</fullName>
    </recommendedName>
</protein>
<reference evidence="1" key="1">
    <citation type="journal article" date="2020" name="Nature">
        <title>Giant virus diversity and host interactions through global metagenomics.</title>
        <authorList>
            <person name="Schulz F."/>
            <person name="Roux S."/>
            <person name="Paez-Espino D."/>
            <person name="Jungbluth S."/>
            <person name="Walsh D.A."/>
            <person name="Denef V.J."/>
            <person name="McMahon K.D."/>
            <person name="Konstantinidis K.T."/>
            <person name="Eloe-Fadrosh E.A."/>
            <person name="Kyrpides N.C."/>
            <person name="Woyke T."/>
        </authorList>
    </citation>
    <scope>NUCLEOTIDE SEQUENCE</scope>
    <source>
        <strain evidence="1">GVMAG-M-3300023184-71</strain>
    </source>
</reference>
<accession>A0A6C0ID29</accession>
<dbReference type="InterPro" id="IPR007031">
    <property type="entry name" value="Poxvirus_VLTF3"/>
</dbReference>
<name>A0A6C0ID29_9ZZZZ</name>
<evidence type="ECO:0000313" key="1">
    <source>
        <dbReference type="EMBL" id="QHT90792.1"/>
    </source>
</evidence>
<dbReference type="EMBL" id="MN740158">
    <property type="protein sequence ID" value="QHT90792.1"/>
    <property type="molecule type" value="Genomic_DNA"/>
</dbReference>